<comment type="similarity">
    <text evidence="1">Belongs to the peptidase S10 family.</text>
</comment>
<proteinExistence type="inferred from homology"/>
<evidence type="ECO:0000256" key="1">
    <source>
        <dbReference type="ARBA" id="ARBA00009431"/>
    </source>
</evidence>
<evidence type="ECO:0008006" key="8">
    <source>
        <dbReference type="Google" id="ProtNLM"/>
    </source>
</evidence>
<evidence type="ECO:0000313" key="6">
    <source>
        <dbReference type="EMBL" id="KXT08763.1"/>
    </source>
</evidence>
<reference evidence="6 7" key="1">
    <citation type="submission" date="2015-07" db="EMBL/GenBank/DDBJ databases">
        <title>Comparative genomics of the Sigatoka disease complex on banana suggests a link between parallel evolutionary changes in Pseudocercospora fijiensis and Pseudocercospora eumusae and increased virulence on the banana host.</title>
        <authorList>
            <person name="Chang T.-C."/>
            <person name="Salvucci A."/>
            <person name="Crous P.W."/>
            <person name="Stergiopoulos I."/>
        </authorList>
    </citation>
    <scope>NUCLEOTIDE SEQUENCE [LARGE SCALE GENOMIC DNA]</scope>
    <source>
        <strain evidence="6 7">CBS 116634</strain>
    </source>
</reference>
<dbReference type="Proteomes" id="UP000073492">
    <property type="component" value="Unassembled WGS sequence"/>
</dbReference>
<comment type="caution">
    <text evidence="6">The sequence shown here is derived from an EMBL/GenBank/DDBJ whole genome shotgun (WGS) entry which is preliminary data.</text>
</comment>
<dbReference type="OrthoDB" id="443318at2759"/>
<evidence type="ECO:0000256" key="5">
    <source>
        <dbReference type="ARBA" id="ARBA00023180"/>
    </source>
</evidence>
<dbReference type="GO" id="GO:0004185">
    <property type="term" value="F:serine-type carboxypeptidase activity"/>
    <property type="evidence" value="ECO:0007669"/>
    <property type="project" value="InterPro"/>
</dbReference>
<dbReference type="PRINTS" id="PR00724">
    <property type="entry name" value="CRBOXYPTASEC"/>
</dbReference>
<keyword evidence="7" id="KW-1185">Reference proteome</keyword>
<keyword evidence="2" id="KW-0121">Carboxypeptidase</keyword>
<dbReference type="GO" id="GO:0006508">
    <property type="term" value="P:proteolysis"/>
    <property type="evidence" value="ECO:0007669"/>
    <property type="project" value="UniProtKB-KW"/>
</dbReference>
<accession>A0A139I254</accession>
<dbReference type="PANTHER" id="PTHR11802">
    <property type="entry name" value="SERINE PROTEASE FAMILY S10 SERINE CARBOXYPEPTIDASE"/>
    <property type="match status" value="1"/>
</dbReference>
<dbReference type="Gene3D" id="3.40.50.1820">
    <property type="entry name" value="alpha/beta hydrolase"/>
    <property type="match status" value="1"/>
</dbReference>
<dbReference type="InterPro" id="IPR029058">
    <property type="entry name" value="AB_hydrolase_fold"/>
</dbReference>
<dbReference type="InterPro" id="IPR001563">
    <property type="entry name" value="Peptidase_S10"/>
</dbReference>
<evidence type="ECO:0000256" key="3">
    <source>
        <dbReference type="ARBA" id="ARBA00022670"/>
    </source>
</evidence>
<dbReference type="Pfam" id="PF00450">
    <property type="entry name" value="Peptidase_S10"/>
    <property type="match status" value="1"/>
</dbReference>
<keyword evidence="5" id="KW-0325">Glycoprotein</keyword>
<keyword evidence="3" id="KW-0645">Protease</keyword>
<protein>
    <recommendedName>
        <fullName evidence="8">Carboxypeptidase</fullName>
    </recommendedName>
</protein>
<evidence type="ECO:0000256" key="2">
    <source>
        <dbReference type="ARBA" id="ARBA00022645"/>
    </source>
</evidence>
<sequence length="748" mass="84072">MKPAVPLGTSDTHRKWQDVAIGFGDRTVTTAITEQALPLAFKAPNCGFRSCQHARAVYRNVYARVMGSYEQLPLEIWRFDVSSWSVSITTDRVISSPIAERKSLLEQEVARPDAKSDRHYHLSSRLDESLGGFACICQDTKLSAIAASGLYSESRCARIQVILAAATVGMSLKWLFGLVLLAIWRTEAHVLESRGVPDEPKDVKIIQSPNGATIRYKEPEICETTPGVKSYSGYIDIREDIHIFFWFFESRRDPANDPVTLWQNGGPGSDSLLGLFEEIGPCYVSNETLKSHIREYSWSNTSNLLIFSQPLGTGFSYSTKEEGYLDDYELIQPKKIVNQTTEKGRFGKSPYTSNDTATLAADTAWEVLQGLYGALPSLTDNKIKSTDFIFWAESYGGHLGPAFATKFYEENQKIEEQKLTGRKLNFKVFGIVNGWIDMTIQEKHLLEFTQNNPYNVKLINDTIYEHGKFAMYREGGCQDELNYCQGYDYYADDSWKRYSCAAAQFICQNDVESLYYTFGKGRGVYDIRNCSGQGLDVPPHYGWEQFLNTSDVQNALGVDLNYTVSHSSLVYNAFTLAGDFALSYLPQIEEMLSYPDVQIAFMYGDADYICAWTGGEDVSLTANWTGTENFKKAGYAKLVVDGKEYGEVRQYGRFSFTRVWESGHEVPWFQPEAAFAIWNRTNYGVDVATGMKDTKGNSTYSSEGPGNSTYTRTIPPLACPTDEGGNSGSNPRYASLEQRLRSVKFPRF</sequence>
<organism evidence="6 7">
    <name type="scientific">Pseudocercospora musae</name>
    <dbReference type="NCBI Taxonomy" id="113226"/>
    <lineage>
        <taxon>Eukaryota</taxon>
        <taxon>Fungi</taxon>
        <taxon>Dikarya</taxon>
        <taxon>Ascomycota</taxon>
        <taxon>Pezizomycotina</taxon>
        <taxon>Dothideomycetes</taxon>
        <taxon>Dothideomycetidae</taxon>
        <taxon>Mycosphaerellales</taxon>
        <taxon>Mycosphaerellaceae</taxon>
        <taxon>Pseudocercospora</taxon>
    </lineage>
</organism>
<name>A0A139I254_9PEZI</name>
<evidence type="ECO:0000313" key="7">
    <source>
        <dbReference type="Proteomes" id="UP000073492"/>
    </source>
</evidence>
<evidence type="ECO:0000256" key="4">
    <source>
        <dbReference type="ARBA" id="ARBA00022801"/>
    </source>
</evidence>
<dbReference type="SUPFAM" id="SSF53474">
    <property type="entry name" value="alpha/beta-Hydrolases"/>
    <property type="match status" value="1"/>
</dbReference>
<keyword evidence="4" id="KW-0378">Hydrolase</keyword>
<dbReference type="EMBL" id="LFZO01000405">
    <property type="protein sequence ID" value="KXT08763.1"/>
    <property type="molecule type" value="Genomic_DNA"/>
</dbReference>
<dbReference type="GO" id="GO:0000324">
    <property type="term" value="C:fungal-type vacuole"/>
    <property type="evidence" value="ECO:0007669"/>
    <property type="project" value="TreeGrafter"/>
</dbReference>
<dbReference type="PANTHER" id="PTHR11802:SF131">
    <property type="entry name" value="CARBOXYPEPTIDASE"/>
    <property type="match status" value="1"/>
</dbReference>
<dbReference type="AlphaFoldDB" id="A0A139I254"/>
<gene>
    <name evidence="6" type="ORF">AC579_6432</name>
</gene>